<evidence type="ECO:0000259" key="5">
    <source>
        <dbReference type="Pfam" id="PF00582"/>
    </source>
</evidence>
<gene>
    <name evidence="6" type="ORF">SAMN04487965_3049</name>
</gene>
<dbReference type="SUPFAM" id="SSF52402">
    <property type="entry name" value="Adenine nucleotide alpha hydrolases-like"/>
    <property type="match status" value="2"/>
</dbReference>
<proteinExistence type="inferred from homology"/>
<comment type="function">
    <text evidence="4">Required for resistance to DNA-damaging agents.</text>
</comment>
<organism evidence="6 7">
    <name type="scientific">Microbulbifer donghaiensis</name>
    <dbReference type="NCBI Taxonomy" id="494016"/>
    <lineage>
        <taxon>Bacteria</taxon>
        <taxon>Pseudomonadati</taxon>
        <taxon>Pseudomonadota</taxon>
        <taxon>Gammaproteobacteria</taxon>
        <taxon>Cellvibrionales</taxon>
        <taxon>Microbulbiferaceae</taxon>
        <taxon>Microbulbifer</taxon>
    </lineage>
</organism>
<accession>A0A1M5G1X9</accession>
<dbReference type="EMBL" id="FQVA01000005">
    <property type="protein sequence ID" value="SHF97644.1"/>
    <property type="molecule type" value="Genomic_DNA"/>
</dbReference>
<dbReference type="STRING" id="494016.SAMN04487965_3049"/>
<sequence length="314" mass="35032">MQNFHNILYVSHATGDEDSGLLQALAIARNNHAAVKVLVVCPAIPEDFEDYSQLCMDALAQRVQQSLNTVRERLNLAEDQLALEVETDCGSRPAERVIHRVLDDGYDLVIKNVEGRNRRKGFKAMDMELLRKCPCPVWLCRPITDSHKKIDVAVAVDPECDEASAYDLAIRLLRWSRTLADTCSGELHIISCWDYDVDEYLRHNFPLSASDEELDKATEAARSKHRSKLDVLIHASGIGGKLDINHAIARPDRYIPLLIEEKKFDILVMGTVGRTGIPGFIMGNTAENILQKISCSLLALKPGDFVSPVREGSD</sequence>
<dbReference type="PANTHER" id="PTHR47892">
    <property type="entry name" value="UNIVERSAL STRESS PROTEIN E"/>
    <property type="match status" value="1"/>
</dbReference>
<dbReference type="PANTHER" id="PTHR47892:SF1">
    <property type="entry name" value="UNIVERSAL STRESS PROTEIN E"/>
    <property type="match status" value="1"/>
</dbReference>
<comment type="similarity">
    <text evidence="2">Belongs to the universal stress protein A family.</text>
</comment>
<dbReference type="AlphaFoldDB" id="A0A1M5G1X9"/>
<evidence type="ECO:0000313" key="6">
    <source>
        <dbReference type="EMBL" id="SHF97644.1"/>
    </source>
</evidence>
<reference evidence="7" key="1">
    <citation type="submission" date="2016-11" db="EMBL/GenBank/DDBJ databases">
        <authorList>
            <person name="Varghese N."/>
            <person name="Submissions S."/>
        </authorList>
    </citation>
    <scope>NUCLEOTIDE SEQUENCE [LARGE SCALE GENOMIC DNA]</scope>
    <source>
        <strain evidence="7">CGMCC 1.7063</strain>
    </source>
</reference>
<feature type="domain" description="UspA" evidence="5">
    <location>
        <begin position="154"/>
        <end position="300"/>
    </location>
</feature>
<evidence type="ECO:0000256" key="2">
    <source>
        <dbReference type="ARBA" id="ARBA00008791"/>
    </source>
</evidence>
<protein>
    <submittedName>
        <fullName evidence="6">Nucleotide-binding universal stress protein, UspA family</fullName>
    </submittedName>
</protein>
<dbReference type="GO" id="GO:0005737">
    <property type="term" value="C:cytoplasm"/>
    <property type="evidence" value="ECO:0007669"/>
    <property type="project" value="UniProtKB-SubCell"/>
</dbReference>
<dbReference type="Pfam" id="PF00582">
    <property type="entry name" value="Usp"/>
    <property type="match status" value="2"/>
</dbReference>
<keyword evidence="3" id="KW-0963">Cytoplasm</keyword>
<dbReference type="RefSeq" id="WP_073276717.1">
    <property type="nucleotide sequence ID" value="NZ_FQVA01000005.1"/>
</dbReference>
<dbReference type="InterPro" id="IPR006016">
    <property type="entry name" value="UspA"/>
</dbReference>
<keyword evidence="7" id="KW-1185">Reference proteome</keyword>
<evidence type="ECO:0000256" key="4">
    <source>
        <dbReference type="ARBA" id="ARBA00037131"/>
    </source>
</evidence>
<evidence type="ECO:0000313" key="7">
    <source>
        <dbReference type="Proteomes" id="UP000184170"/>
    </source>
</evidence>
<evidence type="ECO:0000256" key="1">
    <source>
        <dbReference type="ARBA" id="ARBA00004496"/>
    </source>
</evidence>
<comment type="subcellular location">
    <subcellularLocation>
        <location evidence="1">Cytoplasm</location>
    </subcellularLocation>
</comment>
<dbReference type="Proteomes" id="UP000184170">
    <property type="component" value="Unassembled WGS sequence"/>
</dbReference>
<name>A0A1M5G1X9_9GAMM</name>
<dbReference type="Gene3D" id="3.40.50.12370">
    <property type="match status" value="1"/>
</dbReference>
<feature type="domain" description="UspA" evidence="5">
    <location>
        <begin position="4"/>
        <end position="141"/>
    </location>
</feature>
<evidence type="ECO:0000256" key="3">
    <source>
        <dbReference type="ARBA" id="ARBA00022490"/>
    </source>
</evidence>
<dbReference type="OrthoDB" id="239260at2"/>